<gene>
    <name evidence="2" type="ORF">NAEGRDRAFT_82171</name>
</gene>
<dbReference type="KEGG" id="ngr:NAEGRDRAFT_82171"/>
<organism evidence="3">
    <name type="scientific">Naegleria gruberi</name>
    <name type="common">Amoeba</name>
    <dbReference type="NCBI Taxonomy" id="5762"/>
    <lineage>
        <taxon>Eukaryota</taxon>
        <taxon>Discoba</taxon>
        <taxon>Heterolobosea</taxon>
        <taxon>Tetramitia</taxon>
        <taxon>Eutetramitia</taxon>
        <taxon>Vahlkampfiidae</taxon>
        <taxon>Naegleria</taxon>
    </lineage>
</organism>
<dbReference type="GeneID" id="8856561"/>
<name>D2W2T4_NAEGR</name>
<dbReference type="AlphaFoldDB" id="D2W2T4"/>
<proteinExistence type="predicted"/>
<dbReference type="RefSeq" id="XP_002669313.1">
    <property type="nucleotide sequence ID" value="XM_002669267.1"/>
</dbReference>
<protein>
    <submittedName>
        <fullName evidence="2">Predicted protein</fullName>
    </submittedName>
</protein>
<evidence type="ECO:0000313" key="3">
    <source>
        <dbReference type="Proteomes" id="UP000006671"/>
    </source>
</evidence>
<dbReference type="EMBL" id="GG738928">
    <property type="protein sequence ID" value="EFC36569.1"/>
    <property type="molecule type" value="Genomic_DNA"/>
</dbReference>
<accession>D2W2T4</accession>
<keyword evidence="3" id="KW-1185">Reference proteome</keyword>
<dbReference type="Proteomes" id="UP000006671">
    <property type="component" value="Unassembled WGS sequence"/>
</dbReference>
<feature type="region of interest" description="Disordered" evidence="1">
    <location>
        <begin position="28"/>
        <end position="80"/>
    </location>
</feature>
<evidence type="ECO:0000313" key="2">
    <source>
        <dbReference type="EMBL" id="EFC36569.1"/>
    </source>
</evidence>
<dbReference type="InParanoid" id="D2W2T4"/>
<sequence>MVMLEKQTCLNFGASETSSFSFGAATTAASTSNTNTSSTTTTTTSQPVSSSFGTTTTPSATTFSFQPLPTTTTSNNTKPITGSCFGTTPNPTSTQPPLASTGATFGSFSATQAPSSTGGFGTSPFGSVQATTASNSNPSVGFNLNCTSTVFQTSTVNTGDYIPLSGPNGIDLIKKCTNFSDLDIKILSNDKVYTTLSCNRVLITNLSDKFDKLVKNKIVKDSDKFILTISTEEFESSIGKIDAQVLTHLFECIVRESTQVHVNHSFHLLVLLNQLDLLSTMRILRNLICNSFTQPHALLFATKFNNYYTEGRTVNVELMSLFLTSINNVVGGIDKISNQFAFGKINQHLLEHFLSSKSKTAPLRCIFHSIDIWLESNKTIASDPIQVATLVDSIHLEASKDHSQIISTLSCCPSRFQFLNTLDPVMRLKLIHKHALLIK</sequence>
<dbReference type="VEuPathDB" id="AmoebaDB:NAEGRDRAFT_82171"/>
<reference evidence="2 3" key="1">
    <citation type="journal article" date="2010" name="Cell">
        <title>The genome of Naegleria gruberi illuminates early eukaryotic versatility.</title>
        <authorList>
            <person name="Fritz-Laylin L.K."/>
            <person name="Prochnik S.E."/>
            <person name="Ginger M.L."/>
            <person name="Dacks J.B."/>
            <person name="Carpenter M.L."/>
            <person name="Field M.C."/>
            <person name="Kuo A."/>
            <person name="Paredez A."/>
            <person name="Chapman J."/>
            <person name="Pham J."/>
            <person name="Shu S."/>
            <person name="Neupane R."/>
            <person name="Cipriano M."/>
            <person name="Mancuso J."/>
            <person name="Tu H."/>
            <person name="Salamov A."/>
            <person name="Lindquist E."/>
            <person name="Shapiro H."/>
            <person name="Lucas S."/>
            <person name="Grigoriev I.V."/>
            <person name="Cande W.Z."/>
            <person name="Fulton C."/>
            <person name="Rokhsar D.S."/>
            <person name="Dawson S.C."/>
        </authorList>
    </citation>
    <scope>NUCLEOTIDE SEQUENCE [LARGE SCALE GENOMIC DNA]</scope>
    <source>
        <strain evidence="2 3">NEG-M</strain>
    </source>
</reference>
<evidence type="ECO:0000256" key="1">
    <source>
        <dbReference type="SAM" id="MobiDB-lite"/>
    </source>
</evidence>
<feature type="compositionally biased region" description="Low complexity" evidence="1">
    <location>
        <begin position="28"/>
        <end position="77"/>
    </location>
</feature>